<dbReference type="EMBL" id="CP056030">
    <property type="protein sequence ID" value="QKZ05307.1"/>
    <property type="molecule type" value="Genomic_DNA"/>
</dbReference>
<dbReference type="Pfam" id="PF00563">
    <property type="entry name" value="EAL"/>
    <property type="match status" value="1"/>
</dbReference>
<dbReference type="InterPro" id="IPR050706">
    <property type="entry name" value="Cyclic-di-GMP_PDE-like"/>
</dbReference>
<dbReference type="InterPro" id="IPR043128">
    <property type="entry name" value="Rev_trsase/Diguanyl_cyclase"/>
</dbReference>
<dbReference type="Gene3D" id="3.20.20.450">
    <property type="entry name" value="EAL domain"/>
    <property type="match status" value="1"/>
</dbReference>
<dbReference type="AlphaFoldDB" id="A0A7D5H122"/>
<keyword evidence="3" id="KW-1185">Reference proteome</keyword>
<dbReference type="Proteomes" id="UP000509568">
    <property type="component" value="Chromosome"/>
</dbReference>
<dbReference type="RefSeq" id="WP_176571186.1">
    <property type="nucleotide sequence ID" value="NZ_CP056030.1"/>
</dbReference>
<organism evidence="2 3">
    <name type="scientific">Pseudomonas eucalypticola</name>
    <dbReference type="NCBI Taxonomy" id="2599595"/>
    <lineage>
        <taxon>Bacteria</taxon>
        <taxon>Pseudomonadati</taxon>
        <taxon>Pseudomonadota</taxon>
        <taxon>Gammaproteobacteria</taxon>
        <taxon>Pseudomonadales</taxon>
        <taxon>Pseudomonadaceae</taxon>
        <taxon>Pseudomonas</taxon>
    </lineage>
</organism>
<dbReference type="PROSITE" id="PS50883">
    <property type="entry name" value="EAL"/>
    <property type="match status" value="1"/>
</dbReference>
<dbReference type="GO" id="GO:0071111">
    <property type="term" value="F:cyclic-guanylate-specific phosphodiesterase activity"/>
    <property type="evidence" value="ECO:0007669"/>
    <property type="project" value="InterPro"/>
</dbReference>
<dbReference type="Gene3D" id="3.30.70.270">
    <property type="match status" value="1"/>
</dbReference>
<dbReference type="SUPFAM" id="SSF141868">
    <property type="entry name" value="EAL domain-like"/>
    <property type="match status" value="1"/>
</dbReference>
<dbReference type="InterPro" id="IPR035919">
    <property type="entry name" value="EAL_sf"/>
</dbReference>
<name>A0A7D5H122_9PSED</name>
<dbReference type="PANTHER" id="PTHR33121:SF19">
    <property type="entry name" value="CYCLIC DI-GMP PHOSPHODIESTERASE PA2567"/>
    <property type="match status" value="1"/>
</dbReference>
<feature type="domain" description="EAL" evidence="1">
    <location>
        <begin position="183"/>
        <end position="435"/>
    </location>
</feature>
<proteinExistence type="predicted"/>
<evidence type="ECO:0000313" key="3">
    <source>
        <dbReference type="Proteomes" id="UP000509568"/>
    </source>
</evidence>
<dbReference type="KEGG" id="pez:HWQ56_16520"/>
<accession>A0A7D5H122</accession>
<protein>
    <submittedName>
        <fullName evidence="2">EAL domain-containing protein</fullName>
    </submittedName>
</protein>
<dbReference type="InterPro" id="IPR029787">
    <property type="entry name" value="Nucleotide_cyclase"/>
</dbReference>
<dbReference type="InterPro" id="IPR001633">
    <property type="entry name" value="EAL_dom"/>
</dbReference>
<evidence type="ECO:0000313" key="2">
    <source>
        <dbReference type="EMBL" id="QKZ05307.1"/>
    </source>
</evidence>
<dbReference type="SMART" id="SM00052">
    <property type="entry name" value="EAL"/>
    <property type="match status" value="1"/>
</dbReference>
<dbReference type="PANTHER" id="PTHR33121">
    <property type="entry name" value="CYCLIC DI-GMP PHOSPHODIESTERASE PDEF"/>
    <property type="match status" value="1"/>
</dbReference>
<evidence type="ECO:0000259" key="1">
    <source>
        <dbReference type="PROSITE" id="PS50883"/>
    </source>
</evidence>
<dbReference type="SUPFAM" id="SSF55073">
    <property type="entry name" value="Nucleotide cyclase"/>
    <property type="match status" value="1"/>
</dbReference>
<sequence>MLQDVYALTPATARLDPISRLPDRVQFAADLEKLACQHPGQSRTLVLVDALDMAWAHGMTLAMGLAPFEDIIRCITSRLHEQLDGVVQVYHIGVKRFGFVLAATGDDFPAFIEGLVDSLRRPILLDSLPIRPTVRAGSVDFALNTEAVGDVLRKAMYAGELALRAGLRWAPFDPVRDAAYRRAFYLLADIAEALADGQLSLRFQPRFAIADGAQVSAEVLLRWQHPRLGAVSPAEFIPVLERNGMIHEVTRWVIDSALVRLAQWQGQTFGQLSINLSPMDFDGHDVSGTLRRLCHAHGIDPQRLEVEITEGEWLRSNPRVLGELAQIRALGIDVAIDDFGSGYSNFSYLHEIPANVVKLDQSMVTGIEGNPRYQKIARSILNLARELGYRTVAEGVETFRCLQMIREFGCDEAQGYFFAKPMDEGQFLAWSESGVFPLAQ</sequence>
<dbReference type="CDD" id="cd01948">
    <property type="entry name" value="EAL"/>
    <property type="match status" value="1"/>
</dbReference>
<gene>
    <name evidence="2" type="ORF">HWQ56_16520</name>
</gene>
<reference evidence="2 3" key="1">
    <citation type="submission" date="2020-06" db="EMBL/GenBank/DDBJ databases">
        <title>Pseudomonas eucalypticola sp. nov., an endophyte of Eucalyptus dunnii leaves with biocontrol ability of eucalyptus leaf blight.</title>
        <authorList>
            <person name="Liu Y."/>
            <person name="Song Z."/>
            <person name="Zeng H."/>
            <person name="Lu M."/>
            <person name="Wang X."/>
            <person name="Lian X."/>
            <person name="Zhang Q."/>
        </authorList>
    </citation>
    <scope>NUCLEOTIDE SEQUENCE [LARGE SCALE GENOMIC DNA]</scope>
    <source>
        <strain evidence="2 3">NP-1</strain>
    </source>
</reference>